<feature type="transmembrane region" description="Helical" evidence="2">
    <location>
        <begin position="21"/>
        <end position="41"/>
    </location>
</feature>
<dbReference type="EMBL" id="LTDM01000001">
    <property type="protein sequence ID" value="OLS03924.1"/>
    <property type="molecule type" value="Genomic_DNA"/>
</dbReference>
<proteinExistence type="predicted"/>
<accession>A0A1U7M9A5</accession>
<dbReference type="OrthoDB" id="1707667at2"/>
<feature type="compositionally biased region" description="Acidic residues" evidence="1">
    <location>
        <begin position="194"/>
        <end position="203"/>
    </location>
</feature>
<comment type="caution">
    <text evidence="3">The sequence shown here is derived from an EMBL/GenBank/DDBJ whole genome shotgun (WGS) entry which is preliminary data.</text>
</comment>
<dbReference type="RefSeq" id="WP_075724028.1">
    <property type="nucleotide sequence ID" value="NZ_LTDM01000001.1"/>
</dbReference>
<organism evidence="3 4">
    <name type="scientific">Tissierella creatinophila DSM 6911</name>
    <dbReference type="NCBI Taxonomy" id="1123403"/>
    <lineage>
        <taxon>Bacteria</taxon>
        <taxon>Bacillati</taxon>
        <taxon>Bacillota</taxon>
        <taxon>Tissierellia</taxon>
        <taxon>Tissierellales</taxon>
        <taxon>Tissierellaceae</taxon>
        <taxon>Tissierella</taxon>
    </lineage>
</organism>
<dbReference type="Proteomes" id="UP000186112">
    <property type="component" value="Unassembled WGS sequence"/>
</dbReference>
<dbReference type="InterPro" id="IPR007813">
    <property type="entry name" value="PilN"/>
</dbReference>
<evidence type="ECO:0000256" key="2">
    <source>
        <dbReference type="SAM" id="Phobius"/>
    </source>
</evidence>
<sequence>MNDINFFKPYLGKKKINFNNKFFLSILLLIISLSILGYGVINHLKINKLSEKVLEFQKVAENPKVLKRVEEIKLEEEELNAFKLEVESIRDLKKSLVKKDIIGSLYIDAIISKRPNDLFLTSLYITPENVSITGISNNRLSIAEFAKGLESIEGLGDIFVSNIVREETDYKFELESNLLEEEEVEDGTVKEKDEEPEEDEKEN</sequence>
<protein>
    <submittedName>
        <fullName evidence="3">Fimbrial assembly protein PilN</fullName>
    </submittedName>
</protein>
<evidence type="ECO:0000313" key="4">
    <source>
        <dbReference type="Proteomes" id="UP000186112"/>
    </source>
</evidence>
<keyword evidence="2" id="KW-0812">Transmembrane</keyword>
<gene>
    <name evidence="3" type="ORF">TICRE_00510</name>
</gene>
<name>A0A1U7M9A5_TISCR</name>
<keyword evidence="2" id="KW-1133">Transmembrane helix</keyword>
<evidence type="ECO:0000256" key="1">
    <source>
        <dbReference type="SAM" id="MobiDB-lite"/>
    </source>
</evidence>
<keyword evidence="4" id="KW-1185">Reference proteome</keyword>
<keyword evidence="2" id="KW-0472">Membrane</keyword>
<evidence type="ECO:0000313" key="3">
    <source>
        <dbReference type="EMBL" id="OLS03924.1"/>
    </source>
</evidence>
<dbReference type="AlphaFoldDB" id="A0A1U7M9A5"/>
<feature type="region of interest" description="Disordered" evidence="1">
    <location>
        <begin position="181"/>
        <end position="203"/>
    </location>
</feature>
<dbReference type="Pfam" id="PF05137">
    <property type="entry name" value="PilN"/>
    <property type="match status" value="1"/>
</dbReference>
<reference evidence="3 4" key="1">
    <citation type="submission" date="2016-02" db="EMBL/GenBank/DDBJ databases">
        <title>Genome sequence of Tissierella creatinophila DSM 6911.</title>
        <authorList>
            <person name="Poehlein A."/>
            <person name="Daniel R."/>
        </authorList>
    </citation>
    <scope>NUCLEOTIDE SEQUENCE [LARGE SCALE GENOMIC DNA]</scope>
    <source>
        <strain evidence="3 4">DSM 6911</strain>
    </source>
</reference>